<organism evidence="1 2">
    <name type="scientific">Capnocytophaga gingivalis</name>
    <dbReference type="NCBI Taxonomy" id="1017"/>
    <lineage>
        <taxon>Bacteria</taxon>
        <taxon>Pseudomonadati</taxon>
        <taxon>Bacteroidota</taxon>
        <taxon>Flavobacteriia</taxon>
        <taxon>Flavobacteriales</taxon>
        <taxon>Flavobacteriaceae</taxon>
        <taxon>Capnocytophaga</taxon>
    </lineage>
</organism>
<dbReference type="Gene3D" id="3.40.50.620">
    <property type="entry name" value="HUPs"/>
    <property type="match status" value="1"/>
</dbReference>
<evidence type="ECO:0000313" key="2">
    <source>
        <dbReference type="Proteomes" id="UP001311730"/>
    </source>
</evidence>
<reference evidence="1 2" key="1">
    <citation type="submission" date="2023-12" db="EMBL/GenBank/DDBJ databases">
        <title>Genomic sequences of Capnocytophaga and Parvimonas strains.</title>
        <authorList>
            <person name="Watt R.M."/>
            <person name="Wang M."/>
            <person name="Yang T."/>
            <person name="Tong W.M."/>
        </authorList>
    </citation>
    <scope>NUCLEOTIDE SEQUENCE [LARGE SCALE GENOMIC DNA]</scope>
    <source>
        <strain evidence="1 2">CCUG 13096</strain>
    </source>
</reference>
<dbReference type="Proteomes" id="UP001311730">
    <property type="component" value="Unassembled WGS sequence"/>
</dbReference>
<evidence type="ECO:0000313" key="1">
    <source>
        <dbReference type="EMBL" id="MEB3073812.1"/>
    </source>
</evidence>
<accession>A0ABU5Z7U1</accession>
<protein>
    <submittedName>
        <fullName evidence="1">TonB-dependent receptor</fullName>
    </submittedName>
</protein>
<sequence>MGTYIVGDRDFEEIPSLSAKALRINLNKHIYGTFSEIGAGQETVRYFFRAGGASGTIAKAVSAYDKNFSDALYGAEKDGRYVTEGRLKKMLSHEIKLLEERLPRDKYPDKLFFTYANTVTTIDFAKRYKGHGWVGIRFQTEPEGGYNDIILHIRFHQTETRAQQETLGKLGVNLIHSAFYKSEKPHRIVKYLYDHIDKDLIEIDMINFSGPKFAEVDNRLMSLQLIKNGMTEAVMFDADGNNQLPAEQLYKKNILTLRGSFRPVTNVNIDMLKRSLELFLKEKGVDENNTQVIFEITLSNLLASGELDEQDFMDRARILSSLGYKVLISNFKEYYRLAEYFSNYTKAQMGMVMGADNLIAIFDEEYYTHLSGGILEAFGKLFYRDIKIYLYPMRSKETGEIITSNNIHVSPRMKELYKFFKFNEKLVDIEDYDAKNLNIRSRDIVQQIKSGQEGWQAALPKGVAEMIEKNGYFGWNKDKKEE</sequence>
<proteinExistence type="predicted"/>
<name>A0ABU5Z7U1_9FLAO</name>
<gene>
    <name evidence="1" type="ORF">VJJ08_00670</name>
</gene>
<dbReference type="EMBL" id="JAYKBW010000001">
    <property type="protein sequence ID" value="MEB3073812.1"/>
    <property type="molecule type" value="Genomic_DNA"/>
</dbReference>
<dbReference type="RefSeq" id="WP_323982340.1">
    <property type="nucleotide sequence ID" value="NZ_JAYKBW010000001.1"/>
</dbReference>
<keyword evidence="2" id="KW-1185">Reference proteome</keyword>
<keyword evidence="1" id="KW-0675">Receptor</keyword>
<dbReference type="SUPFAM" id="SSF52374">
    <property type="entry name" value="Nucleotidylyl transferase"/>
    <property type="match status" value="1"/>
</dbReference>
<dbReference type="InterPro" id="IPR014729">
    <property type="entry name" value="Rossmann-like_a/b/a_fold"/>
</dbReference>
<comment type="caution">
    <text evidence="1">The sequence shown here is derived from an EMBL/GenBank/DDBJ whole genome shotgun (WGS) entry which is preliminary data.</text>
</comment>